<name>A0A830HW25_9CHLO</name>
<keyword evidence="3" id="KW-0812">Transmembrane</keyword>
<dbReference type="PANTHER" id="PTHR36838:SF3">
    <property type="entry name" value="TRANSPORTER AUXIN EFFLUX CARRIER EC FAMILY"/>
    <property type="match status" value="1"/>
</dbReference>
<evidence type="ECO:0000313" key="4">
    <source>
        <dbReference type="EMBL" id="GHP11434.1"/>
    </source>
</evidence>
<feature type="transmembrane region" description="Helical" evidence="3">
    <location>
        <begin position="97"/>
        <end position="118"/>
    </location>
</feature>
<keyword evidence="3" id="KW-0472">Membrane</keyword>
<dbReference type="PANTHER" id="PTHR36838">
    <property type="entry name" value="AUXIN EFFLUX CARRIER FAMILY PROTEIN"/>
    <property type="match status" value="1"/>
</dbReference>
<keyword evidence="3" id="KW-1133">Transmembrane helix</keyword>
<feature type="compositionally biased region" description="Basic residues" evidence="2">
    <location>
        <begin position="393"/>
        <end position="417"/>
    </location>
</feature>
<feature type="transmembrane region" description="Helical" evidence="3">
    <location>
        <begin position="62"/>
        <end position="85"/>
    </location>
</feature>
<evidence type="ECO:0008006" key="6">
    <source>
        <dbReference type="Google" id="ProtNLM"/>
    </source>
</evidence>
<feature type="transmembrane region" description="Helical" evidence="3">
    <location>
        <begin position="197"/>
        <end position="214"/>
    </location>
</feature>
<dbReference type="Proteomes" id="UP000660262">
    <property type="component" value="Unassembled WGS sequence"/>
</dbReference>
<gene>
    <name evidence="4" type="ORF">PPROV_001016200</name>
</gene>
<comment type="caution">
    <text evidence="4">The sequence shown here is derived from an EMBL/GenBank/DDBJ whole genome shotgun (WGS) entry which is preliminary data.</text>
</comment>
<feature type="transmembrane region" description="Helical" evidence="3">
    <location>
        <begin position="36"/>
        <end position="56"/>
    </location>
</feature>
<evidence type="ECO:0000313" key="5">
    <source>
        <dbReference type="Proteomes" id="UP000660262"/>
    </source>
</evidence>
<reference evidence="4" key="1">
    <citation type="submission" date="2020-10" db="EMBL/GenBank/DDBJ databases">
        <title>Unveiling of a novel bifunctional photoreceptor, Dualchrome1, isolated from a cosmopolitan green alga.</title>
        <authorList>
            <person name="Suzuki S."/>
            <person name="Kawachi M."/>
        </authorList>
    </citation>
    <scope>NUCLEOTIDE SEQUENCE</scope>
    <source>
        <strain evidence="4">NIES 2893</strain>
    </source>
</reference>
<evidence type="ECO:0000256" key="2">
    <source>
        <dbReference type="SAM" id="MobiDB-lite"/>
    </source>
</evidence>
<feature type="transmembrane region" description="Helical" evidence="3">
    <location>
        <begin position="6"/>
        <end position="24"/>
    </location>
</feature>
<dbReference type="EMBL" id="BNJQ01000034">
    <property type="protein sequence ID" value="GHP11434.1"/>
    <property type="molecule type" value="Genomic_DNA"/>
</dbReference>
<keyword evidence="5" id="KW-1185">Reference proteome</keyword>
<protein>
    <recommendedName>
        <fullName evidence="6">Auxin efflux carrier component</fullName>
    </recommendedName>
</protein>
<feature type="transmembrane region" description="Helical" evidence="3">
    <location>
        <begin position="226"/>
        <end position="246"/>
    </location>
</feature>
<feature type="transmembrane region" description="Helical" evidence="3">
    <location>
        <begin position="283"/>
        <end position="302"/>
    </location>
</feature>
<dbReference type="AlphaFoldDB" id="A0A830HW25"/>
<feature type="transmembrane region" description="Helical" evidence="3">
    <location>
        <begin position="124"/>
        <end position="145"/>
    </location>
</feature>
<feature type="transmembrane region" description="Helical" evidence="3">
    <location>
        <begin position="252"/>
        <end position="271"/>
    </location>
</feature>
<evidence type="ECO:0000256" key="1">
    <source>
        <dbReference type="ARBA" id="ARBA00022448"/>
    </source>
</evidence>
<accession>A0A830HW25</accession>
<keyword evidence="1" id="KW-0813">Transport</keyword>
<feature type="region of interest" description="Disordered" evidence="2">
    <location>
        <begin position="369"/>
        <end position="435"/>
    </location>
</feature>
<feature type="transmembrane region" description="Helical" evidence="3">
    <location>
        <begin position="157"/>
        <end position="177"/>
    </location>
</feature>
<evidence type="ECO:0000256" key="3">
    <source>
        <dbReference type="SAM" id="Phobius"/>
    </source>
</evidence>
<organism evidence="4 5">
    <name type="scientific">Pycnococcus provasolii</name>
    <dbReference type="NCBI Taxonomy" id="41880"/>
    <lineage>
        <taxon>Eukaryota</taxon>
        <taxon>Viridiplantae</taxon>
        <taxon>Chlorophyta</taxon>
        <taxon>Pseudoscourfieldiophyceae</taxon>
        <taxon>Pseudoscourfieldiales</taxon>
        <taxon>Pycnococcaceae</taxon>
        <taxon>Pycnococcus</taxon>
    </lineage>
</organism>
<proteinExistence type="predicted"/>
<sequence>MIDLQPLTKLAVSISYVLVGVLMRRLSIWQPIHARAALRGAIFVTLPASLLLEFNAATDLTVGAQLAGVAFIYNICMLVGGFFAFRNWRPSSRAAMVAMLLGWNVANFAHPFVAALWGHEALRSSIAIDVANCLVTFVMSYVVFFSARSDGMKPGKLIRRIATFPPLVAVYVSLLLHAMQVSLPLVVTTTLAPVAKANAPLILVALGVLFEITAQPRQAAALNAVLTLRYGIGLLVGAVLAATLPLPYPAPLVLQVVLACPVPAVYIDYAAAAEKRNVSLVSLAVNMTNVASLAIVVLFAVIPQHLTPMVGAVLGCSVLAHGLPGFLEAAKPPAVVLPMAVETEESFDPASPQLAVPVSAVLPALEPAASAPSKEMESGGGQRGGSIEAGVVQRHRRHSPARHGGRMCGRIGRRGLLPHRGGGTAGPARSARSWL</sequence>